<accession>A0A8H9LQ88</accession>
<protein>
    <recommendedName>
        <fullName evidence="5">Secreted protein</fullName>
    </recommendedName>
</protein>
<evidence type="ECO:0000313" key="3">
    <source>
        <dbReference type="EMBL" id="OEV37134.1"/>
    </source>
</evidence>
<keyword evidence="1" id="KW-0732">Signal</keyword>
<dbReference type="OrthoDB" id="3872474at2"/>
<dbReference type="Proteomes" id="UP000037395">
    <property type="component" value="Unassembled WGS sequence"/>
</dbReference>
<sequence>MNPVSRIAAAATGAAALLATPVPALADAPQPPAATTTTCGWSGQQAGLSTKVCAEVTGDRVVVYGQIGLAGPPSPGTPWPPAPQELITGLSAETVGGGSLGAVSGRTVFTVSTVRVDGIVATVPCGSVLHASFAVSSAYRGPVPVTLELPVNC</sequence>
<dbReference type="EMBL" id="BMUB01000015">
    <property type="protein sequence ID" value="GGU93999.1"/>
    <property type="molecule type" value="Genomic_DNA"/>
</dbReference>
<feature type="signal peptide" evidence="1">
    <location>
        <begin position="1"/>
        <end position="26"/>
    </location>
</feature>
<reference evidence="2" key="1">
    <citation type="journal article" date="2014" name="Int. J. Syst. Evol. Microbiol.">
        <title>Complete genome sequence of Corynebacterium casei LMG S-19264T (=DSM 44701T), isolated from a smear-ripened cheese.</title>
        <authorList>
            <consortium name="US DOE Joint Genome Institute (JGI-PGF)"/>
            <person name="Walter F."/>
            <person name="Albersmeier A."/>
            <person name="Kalinowski J."/>
            <person name="Ruckert C."/>
        </authorList>
    </citation>
    <scope>NUCLEOTIDE SEQUENCE</scope>
    <source>
        <strain evidence="2">JCM 4434</strain>
    </source>
</reference>
<reference evidence="2" key="5">
    <citation type="submission" date="2020-09" db="EMBL/GenBank/DDBJ databases">
        <authorList>
            <person name="Sun Q."/>
            <person name="Ohkuma M."/>
        </authorList>
    </citation>
    <scope>NUCLEOTIDE SEQUENCE</scope>
    <source>
        <strain evidence="2">JCM 4434</strain>
    </source>
</reference>
<keyword evidence="4" id="KW-1185">Reference proteome</keyword>
<evidence type="ECO:0000313" key="4">
    <source>
        <dbReference type="Proteomes" id="UP000037395"/>
    </source>
</evidence>
<proteinExistence type="predicted"/>
<dbReference type="RefSeq" id="WP_030555703.1">
    <property type="nucleotide sequence ID" value="NZ_BMUB01000015.1"/>
</dbReference>
<dbReference type="AlphaFoldDB" id="A0A1E7N908"/>
<evidence type="ECO:0000313" key="2">
    <source>
        <dbReference type="EMBL" id="GGU93999.1"/>
    </source>
</evidence>
<reference evidence="4" key="4">
    <citation type="submission" date="2016-08" db="EMBL/GenBank/DDBJ databases">
        <title>Sequencing, assembly and comparative genomics of S. aureofaciens ATCC 10762.</title>
        <authorList>
            <person name="Gradnigo J.S."/>
            <person name="Johnson N."/>
            <person name="Somerville G.A."/>
        </authorList>
    </citation>
    <scope>NUCLEOTIDE SEQUENCE [LARGE SCALE GENOMIC DNA]</scope>
    <source>
        <strain evidence="4">ATCC 10762 / DSM 40127 / CCM 3239 / JCM 4008 / LMG 5968 / NBRC 12843 / NCIMB 8234 / A-377</strain>
    </source>
</reference>
<comment type="caution">
    <text evidence="3">The sequence shown here is derived from an EMBL/GenBank/DDBJ whole genome shotgun (WGS) entry which is preliminary data.</text>
</comment>
<dbReference type="GeneID" id="97488444"/>
<name>A0A1E7N908_KITAU</name>
<dbReference type="EMBL" id="JPRF03000021">
    <property type="protein sequence ID" value="OEV37134.1"/>
    <property type="molecule type" value="Genomic_DNA"/>
</dbReference>
<organism evidence="3 4">
    <name type="scientific">Kitasatospora aureofaciens</name>
    <name type="common">Streptomyces aureofaciens</name>
    <dbReference type="NCBI Taxonomy" id="1894"/>
    <lineage>
        <taxon>Bacteria</taxon>
        <taxon>Bacillati</taxon>
        <taxon>Actinomycetota</taxon>
        <taxon>Actinomycetes</taxon>
        <taxon>Kitasatosporales</taxon>
        <taxon>Streptomycetaceae</taxon>
        <taxon>Kitasatospora</taxon>
    </lineage>
</organism>
<evidence type="ECO:0000256" key="1">
    <source>
        <dbReference type="SAM" id="SignalP"/>
    </source>
</evidence>
<feature type="chain" id="PRO_5015064094" description="Secreted protein" evidence="1">
    <location>
        <begin position="27"/>
        <end position="153"/>
    </location>
</feature>
<dbReference type="Proteomes" id="UP000610124">
    <property type="component" value="Unassembled WGS sequence"/>
</dbReference>
<gene>
    <name evidence="2" type="ORF">GCM10010502_54660</name>
    <name evidence="3" type="ORF">HS99_0004765</name>
</gene>
<accession>A0A1E7N908</accession>
<reference evidence="3 4" key="2">
    <citation type="submission" date="2014-07" db="EMBL/GenBank/DDBJ databases">
        <authorList>
            <person name="Zhang J.E."/>
            <person name="Yang H."/>
            <person name="Guo J."/>
            <person name="Deng Z."/>
            <person name="Luo H."/>
            <person name="Luo M."/>
            <person name="Zhao B."/>
        </authorList>
    </citation>
    <scope>NUCLEOTIDE SEQUENCE [LARGE SCALE GENOMIC DNA]</scope>
    <source>
        <strain evidence="3">ATCC 10762</strain>
        <strain evidence="4">ATCC 10762 / DSM 40127 / CCM 3239 / JCM 4008 / LMG 5968 / NBRC 12843 / NCIMB 8234 / A-377</strain>
    </source>
</reference>
<dbReference type="KEGG" id="kau:B6264_24230"/>
<evidence type="ECO:0008006" key="5">
    <source>
        <dbReference type="Google" id="ProtNLM"/>
    </source>
</evidence>
<reference evidence="3" key="3">
    <citation type="submission" date="2016-08" db="EMBL/GenBank/DDBJ databases">
        <title>Sequencing, Assembly and Comparative Genomics of S. aureofaciens ATCC 10762.</title>
        <authorList>
            <person name="Gradnigo J.S."/>
            <person name="Johnson N."/>
            <person name="Somerville G.A."/>
        </authorList>
    </citation>
    <scope>NUCLEOTIDE SEQUENCE [LARGE SCALE GENOMIC DNA]</scope>
    <source>
        <strain evidence="3">ATCC 10762</strain>
    </source>
</reference>